<feature type="coiled-coil region" evidence="5">
    <location>
        <begin position="542"/>
        <end position="603"/>
    </location>
</feature>
<dbReference type="InterPro" id="IPR037118">
    <property type="entry name" value="Val-tRNA_synth_C_sf"/>
</dbReference>
<dbReference type="AlphaFoldDB" id="A0A1M7BK35"/>
<protein>
    <submittedName>
        <fullName evidence="7">ATP-binding cassette, subfamily F, uup</fullName>
    </submittedName>
</protein>
<dbReference type="InterPro" id="IPR003593">
    <property type="entry name" value="AAA+_ATPase"/>
</dbReference>
<dbReference type="InterPro" id="IPR017871">
    <property type="entry name" value="ABC_transporter-like_CS"/>
</dbReference>
<sequence length="609" mass="67414">MAPPLLILRDIQLTFGGTPLLTGADLSVSEGERLCLVGRNGSGKSTLLKIAAGIVEADKGERFFQPGRTIRYLPQEPDLSAYATTLDYVNEGLAPGDDPYRGQYLLDVLGLTGKEDPKALSGGEARRAALARTLAPEPDVLLLDEPTNHLDLPAIEWLESELKSLKSAMVIISHDRRFLENLSRATVWIDRGQSRRMDRSFAHFEEWRDQVLEQEELDHQKLAAKIKREEHWMTYGVTARRKRNMRRVRELSDLRKQYRDHRGPQGTAKLSATDAEASGKLVIEAKSITKTYGERSIVGGFSSRIQRGDRVGFVGANGAGKTTLLKMLTGELEPDTGSVRLGTNLEMVTLDQKRENLDPNDTLSSVLTGGRGDTVVIGEETKHVIGYMKDFLFSPEQARTPVGVLSGGERARLMLARALANKSNLMVLDEPTNDLDLETLDLLQELLADYPGTALIVSHDRDFLDRVATSVIVSEGDGKWQEYAGGYSDMLAQRGEGVTARKTEKAEKQAALKRKDGLAGEKPAAAKPAAKSKLSFTQQHLLKTLPKTIEDIEKKLAKLQGEMNDPSLYTKNPDKFAKLSAEIAKLTEEKHAAEEQWLELEMLKEEMEG</sequence>
<dbReference type="GO" id="GO:0005524">
    <property type="term" value="F:ATP binding"/>
    <property type="evidence" value="ECO:0007669"/>
    <property type="project" value="UniProtKB-KW"/>
</dbReference>
<dbReference type="Gene3D" id="1.10.287.380">
    <property type="entry name" value="Valyl-tRNA synthetase, C-terminal domain"/>
    <property type="match status" value="1"/>
</dbReference>
<comment type="similarity">
    <text evidence="4">Belongs to the ABC transporter superfamily. ABCF family. Uup subfamily.</text>
</comment>
<keyword evidence="2 7" id="KW-0067">ATP-binding</keyword>
<dbReference type="Pfam" id="PF16326">
    <property type="entry name" value="ABC_tran_CTD"/>
    <property type="match status" value="1"/>
</dbReference>
<dbReference type="OrthoDB" id="9808609at2"/>
<dbReference type="Pfam" id="PF00005">
    <property type="entry name" value="ABC_tran"/>
    <property type="match status" value="2"/>
</dbReference>
<dbReference type="InterPro" id="IPR032524">
    <property type="entry name" value="ABC_tran_C"/>
</dbReference>
<dbReference type="CDD" id="cd03221">
    <property type="entry name" value="ABCF_EF-3"/>
    <property type="match status" value="2"/>
</dbReference>
<reference evidence="7 8" key="1">
    <citation type="submission" date="2016-11" db="EMBL/GenBank/DDBJ databases">
        <authorList>
            <person name="Jaros S."/>
            <person name="Januszkiewicz K."/>
            <person name="Wedrychowicz H."/>
        </authorList>
    </citation>
    <scope>NUCLEOTIDE SEQUENCE [LARGE SCALE GENOMIC DNA]</scope>
    <source>
        <strain evidence="7 8">DSM 22153</strain>
    </source>
</reference>
<dbReference type="PANTHER" id="PTHR42855:SF1">
    <property type="entry name" value="ABC TRANSPORTER DOMAIN-CONTAINING PROTEIN"/>
    <property type="match status" value="1"/>
</dbReference>
<gene>
    <name evidence="7" type="ORF">SAMN05444272_0857</name>
</gene>
<feature type="domain" description="ABC transporter" evidence="6">
    <location>
        <begin position="6"/>
        <end position="216"/>
    </location>
</feature>
<feature type="domain" description="ABC transporter" evidence="6">
    <location>
        <begin position="283"/>
        <end position="500"/>
    </location>
</feature>
<evidence type="ECO:0000313" key="7">
    <source>
        <dbReference type="EMBL" id="SHL54939.1"/>
    </source>
</evidence>
<dbReference type="STRING" id="735517.SAMN05444272_0857"/>
<dbReference type="GO" id="GO:0016887">
    <property type="term" value="F:ATP hydrolysis activity"/>
    <property type="evidence" value="ECO:0007669"/>
    <property type="project" value="InterPro"/>
</dbReference>
<evidence type="ECO:0000256" key="1">
    <source>
        <dbReference type="ARBA" id="ARBA00022741"/>
    </source>
</evidence>
<dbReference type="PANTHER" id="PTHR42855">
    <property type="entry name" value="ABC TRANSPORTER ATP-BINDING SUBUNIT"/>
    <property type="match status" value="1"/>
</dbReference>
<evidence type="ECO:0000256" key="4">
    <source>
        <dbReference type="ARBA" id="ARBA00061478"/>
    </source>
</evidence>
<evidence type="ECO:0000256" key="3">
    <source>
        <dbReference type="ARBA" id="ARBA00049360"/>
    </source>
</evidence>
<dbReference type="InterPro" id="IPR051309">
    <property type="entry name" value="ABCF_ATPase"/>
</dbReference>
<keyword evidence="5" id="KW-0175">Coiled coil</keyword>
<dbReference type="PROSITE" id="PS00211">
    <property type="entry name" value="ABC_TRANSPORTER_1"/>
    <property type="match status" value="2"/>
</dbReference>
<dbReference type="InterPro" id="IPR003439">
    <property type="entry name" value="ABC_transporter-like_ATP-bd"/>
</dbReference>
<dbReference type="EMBL" id="FRBW01000001">
    <property type="protein sequence ID" value="SHL54939.1"/>
    <property type="molecule type" value="Genomic_DNA"/>
</dbReference>
<dbReference type="RefSeq" id="WP_073009226.1">
    <property type="nucleotide sequence ID" value="NZ_FRBW01000001.1"/>
</dbReference>
<dbReference type="GO" id="GO:0003677">
    <property type="term" value="F:DNA binding"/>
    <property type="evidence" value="ECO:0007669"/>
    <property type="project" value="InterPro"/>
</dbReference>
<keyword evidence="1" id="KW-0547">Nucleotide-binding</keyword>
<accession>A0A1M7BK35</accession>
<dbReference type="Gene3D" id="3.40.50.300">
    <property type="entry name" value="P-loop containing nucleotide triphosphate hydrolases"/>
    <property type="match status" value="2"/>
</dbReference>
<evidence type="ECO:0000259" key="6">
    <source>
        <dbReference type="PROSITE" id="PS50893"/>
    </source>
</evidence>
<dbReference type="SMART" id="SM00382">
    <property type="entry name" value="AAA"/>
    <property type="match status" value="2"/>
</dbReference>
<evidence type="ECO:0000313" key="8">
    <source>
        <dbReference type="Proteomes" id="UP000186002"/>
    </source>
</evidence>
<proteinExistence type="inferred from homology"/>
<evidence type="ECO:0000256" key="5">
    <source>
        <dbReference type="SAM" id="Coils"/>
    </source>
</evidence>
<evidence type="ECO:0000256" key="2">
    <source>
        <dbReference type="ARBA" id="ARBA00022840"/>
    </source>
</evidence>
<name>A0A1M7BK35_9HYPH</name>
<dbReference type="SUPFAM" id="SSF52540">
    <property type="entry name" value="P-loop containing nucleoside triphosphate hydrolases"/>
    <property type="match status" value="2"/>
</dbReference>
<keyword evidence="8" id="KW-1185">Reference proteome</keyword>
<dbReference type="FunFam" id="3.40.50.300:FF:000309">
    <property type="entry name" value="ABC transporter ATP-binding protein"/>
    <property type="match status" value="1"/>
</dbReference>
<comment type="catalytic activity">
    <reaction evidence="3">
        <text>ATP + H2O = ADP + phosphate + H(+)</text>
        <dbReference type="Rhea" id="RHEA:13065"/>
        <dbReference type="ChEBI" id="CHEBI:15377"/>
        <dbReference type="ChEBI" id="CHEBI:15378"/>
        <dbReference type="ChEBI" id="CHEBI:30616"/>
        <dbReference type="ChEBI" id="CHEBI:43474"/>
        <dbReference type="ChEBI" id="CHEBI:456216"/>
    </reaction>
</comment>
<organism evidence="7 8">
    <name type="scientific">Roseibium suaedae</name>
    <dbReference type="NCBI Taxonomy" id="735517"/>
    <lineage>
        <taxon>Bacteria</taxon>
        <taxon>Pseudomonadati</taxon>
        <taxon>Pseudomonadota</taxon>
        <taxon>Alphaproteobacteria</taxon>
        <taxon>Hyphomicrobiales</taxon>
        <taxon>Stappiaceae</taxon>
        <taxon>Roseibium</taxon>
    </lineage>
</organism>
<dbReference type="InterPro" id="IPR027417">
    <property type="entry name" value="P-loop_NTPase"/>
</dbReference>
<dbReference type="PROSITE" id="PS50893">
    <property type="entry name" value="ABC_TRANSPORTER_2"/>
    <property type="match status" value="2"/>
</dbReference>
<dbReference type="Proteomes" id="UP000186002">
    <property type="component" value="Unassembled WGS sequence"/>
</dbReference>